<evidence type="ECO:0000256" key="10">
    <source>
        <dbReference type="ARBA" id="ARBA00022975"/>
    </source>
</evidence>
<dbReference type="Proteomes" id="UP000178481">
    <property type="component" value="Unassembled WGS sequence"/>
</dbReference>
<evidence type="ECO:0000256" key="11">
    <source>
        <dbReference type="ARBA" id="ARBA00023002"/>
    </source>
</evidence>
<dbReference type="GO" id="GO:0006207">
    <property type="term" value="P:'de novo' pyrimidine nucleobase biosynthetic process"/>
    <property type="evidence" value="ECO:0007669"/>
    <property type="project" value="InterPro"/>
</dbReference>
<evidence type="ECO:0000256" key="3">
    <source>
        <dbReference type="ARBA" id="ARBA00004370"/>
    </source>
</evidence>
<gene>
    <name evidence="17" type="ORF">A2607_01495</name>
</gene>
<organism evidence="17 18">
    <name type="scientific">Candidatus Vogelbacteria bacterium RIFOXYD1_FULL_42_15</name>
    <dbReference type="NCBI Taxonomy" id="1802437"/>
    <lineage>
        <taxon>Bacteria</taxon>
        <taxon>Candidatus Vogeliibacteriota</taxon>
    </lineage>
</organism>
<keyword evidence="11" id="KW-0560">Oxidoreductase</keyword>
<evidence type="ECO:0000313" key="17">
    <source>
        <dbReference type="EMBL" id="OHA58139.1"/>
    </source>
</evidence>
<evidence type="ECO:0000256" key="13">
    <source>
        <dbReference type="ARBA" id="ARBA00031623"/>
    </source>
</evidence>
<dbReference type="SUPFAM" id="SSF51395">
    <property type="entry name" value="FMN-linked oxidoreductases"/>
    <property type="match status" value="1"/>
</dbReference>
<dbReference type="GO" id="GO:0005886">
    <property type="term" value="C:plasma membrane"/>
    <property type="evidence" value="ECO:0007669"/>
    <property type="project" value="TreeGrafter"/>
</dbReference>
<dbReference type="GO" id="GO:0106430">
    <property type="term" value="F:dihydroorotate dehydrogenase (quinone) activity"/>
    <property type="evidence" value="ECO:0007669"/>
    <property type="project" value="UniProtKB-EC"/>
</dbReference>
<keyword evidence="12" id="KW-0472">Membrane</keyword>
<dbReference type="EMBL" id="MHTI01000034">
    <property type="protein sequence ID" value="OHA58139.1"/>
    <property type="molecule type" value="Genomic_DNA"/>
</dbReference>
<comment type="similarity">
    <text evidence="5">Belongs to the dihydroorotate dehydrogenase family. Type 2 subfamily.</text>
</comment>
<dbReference type="InterPro" id="IPR050074">
    <property type="entry name" value="DHO_dehydrogenase"/>
</dbReference>
<evidence type="ECO:0000256" key="1">
    <source>
        <dbReference type="ARBA" id="ARBA00001917"/>
    </source>
</evidence>
<keyword evidence="9" id="KW-0288">FMN</keyword>
<dbReference type="PROSITE" id="PS00912">
    <property type="entry name" value="DHODEHASE_2"/>
    <property type="match status" value="1"/>
</dbReference>
<comment type="caution">
    <text evidence="17">The sequence shown here is derived from an EMBL/GenBank/DDBJ whole genome shotgun (WGS) entry which is preliminary data.</text>
</comment>
<evidence type="ECO:0000256" key="15">
    <source>
        <dbReference type="ARBA" id="ARBA00048639"/>
    </source>
</evidence>
<evidence type="ECO:0000256" key="8">
    <source>
        <dbReference type="ARBA" id="ARBA00022630"/>
    </source>
</evidence>
<evidence type="ECO:0000313" key="18">
    <source>
        <dbReference type="Proteomes" id="UP000178481"/>
    </source>
</evidence>
<keyword evidence="10" id="KW-0665">Pyrimidine biosynthesis</keyword>
<dbReference type="UniPathway" id="UPA00070">
    <property type="reaction ID" value="UER00946"/>
</dbReference>
<evidence type="ECO:0000256" key="4">
    <source>
        <dbReference type="ARBA" id="ARBA00005161"/>
    </source>
</evidence>
<feature type="domain" description="Dihydroorotate dehydrogenase catalytic" evidence="16">
    <location>
        <begin position="3"/>
        <end position="232"/>
    </location>
</feature>
<reference evidence="17 18" key="1">
    <citation type="journal article" date="2016" name="Nat. Commun.">
        <title>Thousands of microbial genomes shed light on interconnected biogeochemical processes in an aquifer system.</title>
        <authorList>
            <person name="Anantharaman K."/>
            <person name="Brown C.T."/>
            <person name="Hug L.A."/>
            <person name="Sharon I."/>
            <person name="Castelle C.J."/>
            <person name="Probst A.J."/>
            <person name="Thomas B.C."/>
            <person name="Singh A."/>
            <person name="Wilkins M.J."/>
            <person name="Karaoz U."/>
            <person name="Brodie E.L."/>
            <person name="Williams K.H."/>
            <person name="Hubbard S.S."/>
            <person name="Banfield J.F."/>
        </authorList>
    </citation>
    <scope>NUCLEOTIDE SEQUENCE [LARGE SCALE GENOMIC DNA]</scope>
</reference>
<dbReference type="InterPro" id="IPR005720">
    <property type="entry name" value="Dihydroorotate_DH_cat"/>
</dbReference>
<name>A0A1G2QDH2_9BACT</name>
<dbReference type="InterPro" id="IPR013785">
    <property type="entry name" value="Aldolase_TIM"/>
</dbReference>
<accession>A0A1G2QDH2</accession>
<dbReference type="InterPro" id="IPR005719">
    <property type="entry name" value="Dihydroorotate_DH_2"/>
</dbReference>
<dbReference type="Gene3D" id="3.20.20.70">
    <property type="entry name" value="Aldolase class I"/>
    <property type="match status" value="1"/>
</dbReference>
<evidence type="ECO:0000256" key="2">
    <source>
        <dbReference type="ARBA" id="ARBA00003125"/>
    </source>
</evidence>
<evidence type="ECO:0000256" key="6">
    <source>
        <dbReference type="ARBA" id="ARBA00012791"/>
    </source>
</evidence>
<comment type="subcellular location">
    <subcellularLocation>
        <location evidence="3">Membrane</location>
    </subcellularLocation>
</comment>
<evidence type="ECO:0000256" key="9">
    <source>
        <dbReference type="ARBA" id="ARBA00022643"/>
    </source>
</evidence>
<dbReference type="Pfam" id="PF01180">
    <property type="entry name" value="DHO_dh"/>
    <property type="match status" value="1"/>
</dbReference>
<evidence type="ECO:0000256" key="14">
    <source>
        <dbReference type="ARBA" id="ARBA00032000"/>
    </source>
</evidence>
<dbReference type="GO" id="GO:0044205">
    <property type="term" value="P:'de novo' UMP biosynthetic process"/>
    <property type="evidence" value="ECO:0007669"/>
    <property type="project" value="UniProtKB-UniPathway"/>
</dbReference>
<comment type="catalytic activity">
    <reaction evidence="15">
        <text>(S)-dihydroorotate + a quinone = orotate + a quinol</text>
        <dbReference type="Rhea" id="RHEA:30187"/>
        <dbReference type="ChEBI" id="CHEBI:24646"/>
        <dbReference type="ChEBI" id="CHEBI:30839"/>
        <dbReference type="ChEBI" id="CHEBI:30864"/>
        <dbReference type="ChEBI" id="CHEBI:132124"/>
        <dbReference type="EC" id="1.3.5.2"/>
    </reaction>
</comment>
<evidence type="ECO:0000256" key="5">
    <source>
        <dbReference type="ARBA" id="ARBA00005359"/>
    </source>
</evidence>
<dbReference type="CDD" id="cd04738">
    <property type="entry name" value="DHOD_2_like"/>
    <property type="match status" value="1"/>
</dbReference>
<feature type="non-terminal residue" evidence="17">
    <location>
        <position position="1"/>
    </location>
</feature>
<dbReference type="InterPro" id="IPR001295">
    <property type="entry name" value="Dihydroorotate_DH_CS"/>
</dbReference>
<dbReference type="PANTHER" id="PTHR48109">
    <property type="entry name" value="DIHYDROOROTATE DEHYDROGENASE (QUINONE), MITOCHONDRIAL-RELATED"/>
    <property type="match status" value="1"/>
</dbReference>
<sequence length="248" mass="26957">LIVHYGLKNAGAEVLVQKLRDQKFVYPLGISIAKTNSPETVEVTAGIADYLKVYKTFLTAGVGDYFTINISCPNAYGGLPFTDLARLDLLLSEFAKIPKTKPLFIKMPPDLEEEKLAAIILLAEKYKIDGFVCTNLTKDGNGANLQLKDKRPTDKGGVSGKALAPLAEKQLRLIRQKTGNKFILIACGGIFSAEDAYQKIKAGASLVQLVTGLIFEGPQLIGEINRGLVKLLHQDGYKNISEAIGVDY</sequence>
<comment type="cofactor">
    <cofactor evidence="1">
        <name>FMN</name>
        <dbReference type="ChEBI" id="CHEBI:58210"/>
    </cofactor>
</comment>
<comment type="pathway">
    <text evidence="4">Pyrimidine metabolism; UMP biosynthesis via de novo pathway; orotate from (S)-dihydroorotate (quinone route): step 1/1.</text>
</comment>
<dbReference type="EC" id="1.3.5.2" evidence="6"/>
<proteinExistence type="inferred from homology"/>
<keyword evidence="8" id="KW-0285">Flavoprotein</keyword>
<dbReference type="PANTHER" id="PTHR48109:SF4">
    <property type="entry name" value="DIHYDROOROTATE DEHYDROGENASE (QUINONE), MITOCHONDRIAL"/>
    <property type="match status" value="1"/>
</dbReference>
<evidence type="ECO:0000259" key="16">
    <source>
        <dbReference type="Pfam" id="PF01180"/>
    </source>
</evidence>
<evidence type="ECO:0000256" key="7">
    <source>
        <dbReference type="ARBA" id="ARBA00018366"/>
    </source>
</evidence>
<evidence type="ECO:0000256" key="12">
    <source>
        <dbReference type="ARBA" id="ARBA00023136"/>
    </source>
</evidence>
<dbReference type="AlphaFoldDB" id="A0A1G2QDH2"/>
<comment type="function">
    <text evidence="2">Catalyzes the conversion of dihydroorotate to orotate with quinone as electron acceptor.</text>
</comment>
<dbReference type="GO" id="GO:0005737">
    <property type="term" value="C:cytoplasm"/>
    <property type="evidence" value="ECO:0007669"/>
    <property type="project" value="InterPro"/>
</dbReference>
<protein>
    <recommendedName>
        <fullName evidence="7">Dihydroorotate dehydrogenase (quinone)</fullName>
        <ecNumber evidence="6">1.3.5.2</ecNumber>
    </recommendedName>
    <alternativeName>
        <fullName evidence="14">DHOdehase</fullName>
    </alternativeName>
    <alternativeName>
        <fullName evidence="13">Dihydroorotate oxidase</fullName>
    </alternativeName>
</protein>